<evidence type="ECO:0000313" key="3">
    <source>
        <dbReference type="Proteomes" id="UP001065682"/>
    </source>
</evidence>
<comment type="caution">
    <text evidence="2">The sequence shown here is derived from an EMBL/GenBank/DDBJ whole genome shotgun (WGS) entry which is preliminary data.</text>
</comment>
<keyword evidence="1" id="KW-0472">Membrane</keyword>
<evidence type="ECO:0000313" key="2">
    <source>
        <dbReference type="EMBL" id="MCT8337822.1"/>
    </source>
</evidence>
<protein>
    <submittedName>
        <fullName evidence="2">Uncharacterized protein</fullName>
    </submittedName>
</protein>
<evidence type="ECO:0000256" key="1">
    <source>
        <dbReference type="SAM" id="Phobius"/>
    </source>
</evidence>
<accession>A0A9E4ZLX4</accession>
<reference evidence="2" key="1">
    <citation type="submission" date="2019-06" db="EMBL/GenBank/DDBJ databases">
        <title>Methanoculleus strain from Tamsui River, Taipei, Taiwan.</title>
        <authorList>
            <person name="You Y.-T."/>
            <person name="Chen S.-C."/>
            <person name="Lai S.-J."/>
            <person name="Lee Y.-C."/>
            <person name="Lai M.-C."/>
        </authorList>
    </citation>
    <scope>NUCLEOTIDE SEQUENCE</scope>
    <source>
        <strain evidence="2">Afa-1</strain>
    </source>
</reference>
<gene>
    <name evidence="2" type="ORF">FKB36_10095</name>
</gene>
<dbReference type="Proteomes" id="UP001065682">
    <property type="component" value="Unassembled WGS sequence"/>
</dbReference>
<dbReference type="EMBL" id="VHLL01000006">
    <property type="protein sequence ID" value="MCT8337822.1"/>
    <property type="molecule type" value="Genomic_DNA"/>
</dbReference>
<organism evidence="2 3">
    <name type="scientific">Methanoculleus formosensis</name>
    <dbReference type="NCBI Taxonomy" id="2590886"/>
    <lineage>
        <taxon>Archaea</taxon>
        <taxon>Methanobacteriati</taxon>
        <taxon>Methanobacteriota</taxon>
        <taxon>Stenosarchaea group</taxon>
        <taxon>Methanomicrobia</taxon>
        <taxon>Methanomicrobiales</taxon>
        <taxon>Methanomicrobiaceae</taxon>
        <taxon>Methanoculleus</taxon>
    </lineage>
</organism>
<feature type="transmembrane region" description="Helical" evidence="1">
    <location>
        <begin position="21"/>
        <end position="44"/>
    </location>
</feature>
<dbReference type="AlphaFoldDB" id="A0A9E4ZLX4"/>
<sequence length="292" mass="32283">MRAVPLWLDRERRDRLGLIRKVSIAIAALVVFSLIFMVLTIGVLCYSASENFESSYHYGLTISTTGPIENVVLLIPLPSRYNPDTGTNVTPFDLSRASLTNFDRDNISIRIEDVSGVPMLKVSADRIDPVYKNRIKPIGIMPGQNESDLPKPTHIYSNRSSEETPVLIEMELSMFDANPGHEIDTKIPVGTEPLFAPYRIVGNLTASGGPVDDYYVSPGSSGYVVEVPFILSFDAGDDNVLAVSTDFQGINQWWILGWQSNSYRESVRHEFTGPCNGTYPVKGILVTGEGVY</sequence>
<proteinExistence type="predicted"/>
<keyword evidence="3" id="KW-1185">Reference proteome</keyword>
<name>A0A9E4ZLX4_9EURY</name>
<keyword evidence="1" id="KW-1133">Transmembrane helix</keyword>
<keyword evidence="1" id="KW-0812">Transmembrane</keyword>